<proteinExistence type="predicted"/>
<evidence type="ECO:0000313" key="2">
    <source>
        <dbReference type="EMBL" id="GGA96661.1"/>
    </source>
</evidence>
<dbReference type="Pfam" id="PF09407">
    <property type="entry name" value="AbiEi_1"/>
    <property type="match status" value="1"/>
</dbReference>
<dbReference type="Proteomes" id="UP000606922">
    <property type="component" value="Unassembled WGS sequence"/>
</dbReference>
<sequence length="184" mass="20044">MSRLAPVLHAGDLPLAELCAARLDGELFGADEAFLPIDVGVGPLERATAAGRFWPGRLIAERATAAWIWGAMPDPPLRHQLCASKDARARPPVPARSTVREVTIAPDEYAYVATLRVTTPLRTLVDLARFGDDYTDADRGIARALIALDDLTVAHCRQALDRRRNLPAKKLAWSRLLSVFASPS</sequence>
<accession>A0A916WGY4</accession>
<dbReference type="AlphaFoldDB" id="A0A916WGY4"/>
<dbReference type="InterPro" id="IPR018547">
    <property type="entry name" value="AbiEi_C"/>
</dbReference>
<reference evidence="2" key="2">
    <citation type="submission" date="2020-09" db="EMBL/GenBank/DDBJ databases">
        <authorList>
            <person name="Sun Q."/>
            <person name="Zhou Y."/>
        </authorList>
    </citation>
    <scope>NUCLEOTIDE SEQUENCE</scope>
    <source>
        <strain evidence="2">CGMCC 1.12813</strain>
    </source>
</reference>
<reference evidence="2" key="1">
    <citation type="journal article" date="2014" name="Int. J. Syst. Evol. Microbiol.">
        <title>Complete genome sequence of Corynebacterium casei LMG S-19264T (=DSM 44701T), isolated from a smear-ripened cheese.</title>
        <authorList>
            <consortium name="US DOE Joint Genome Institute (JGI-PGF)"/>
            <person name="Walter F."/>
            <person name="Albersmeier A."/>
            <person name="Kalinowski J."/>
            <person name="Ruckert C."/>
        </authorList>
    </citation>
    <scope>NUCLEOTIDE SEQUENCE</scope>
    <source>
        <strain evidence="2">CGMCC 1.12813</strain>
    </source>
</reference>
<protein>
    <recommendedName>
        <fullName evidence="1">AbiEi antitoxin C-terminal domain-containing protein</fullName>
    </recommendedName>
</protein>
<feature type="domain" description="AbiEi antitoxin C-terminal" evidence="1">
    <location>
        <begin position="60"/>
        <end position="166"/>
    </location>
</feature>
<keyword evidence="3" id="KW-1185">Reference proteome</keyword>
<organism evidence="2 3">
    <name type="scientific">Conyzicola nivalis</name>
    <dbReference type="NCBI Taxonomy" id="1477021"/>
    <lineage>
        <taxon>Bacteria</taxon>
        <taxon>Bacillati</taxon>
        <taxon>Actinomycetota</taxon>
        <taxon>Actinomycetes</taxon>
        <taxon>Micrococcales</taxon>
        <taxon>Microbacteriaceae</taxon>
        <taxon>Conyzicola</taxon>
    </lineage>
</organism>
<evidence type="ECO:0000313" key="3">
    <source>
        <dbReference type="Proteomes" id="UP000606922"/>
    </source>
</evidence>
<dbReference type="RefSeq" id="WP_188509471.1">
    <property type="nucleotide sequence ID" value="NZ_BMGB01000001.1"/>
</dbReference>
<name>A0A916WGY4_9MICO</name>
<dbReference type="EMBL" id="BMGB01000001">
    <property type="protein sequence ID" value="GGA96661.1"/>
    <property type="molecule type" value="Genomic_DNA"/>
</dbReference>
<comment type="caution">
    <text evidence="2">The sequence shown here is derived from an EMBL/GenBank/DDBJ whole genome shotgun (WGS) entry which is preliminary data.</text>
</comment>
<gene>
    <name evidence="2" type="ORF">GCM10010979_08870</name>
</gene>
<evidence type="ECO:0000259" key="1">
    <source>
        <dbReference type="Pfam" id="PF09407"/>
    </source>
</evidence>